<sequence>MINREGLEYLVSLGEEKEILVETDQGLFTQILIIYQQNY</sequence>
<name>A0A4U9RDW0_HATHI</name>
<dbReference type="KEGG" id="hhw:NCTC503_01252"/>
<keyword evidence="2" id="KW-1185">Reference proteome</keyword>
<organism evidence="1 2">
    <name type="scientific">Hathewaya histolytica</name>
    <name type="common">Clostridium histolyticum</name>
    <dbReference type="NCBI Taxonomy" id="1498"/>
    <lineage>
        <taxon>Bacteria</taxon>
        <taxon>Bacillati</taxon>
        <taxon>Bacillota</taxon>
        <taxon>Clostridia</taxon>
        <taxon>Eubacteriales</taxon>
        <taxon>Clostridiaceae</taxon>
        <taxon>Hathewaya</taxon>
    </lineage>
</organism>
<reference evidence="1 2" key="1">
    <citation type="submission" date="2019-05" db="EMBL/GenBank/DDBJ databases">
        <authorList>
            <consortium name="Pathogen Informatics"/>
        </authorList>
    </citation>
    <scope>NUCLEOTIDE SEQUENCE [LARGE SCALE GENOMIC DNA]</scope>
    <source>
        <strain evidence="1 2">NCTC503</strain>
    </source>
</reference>
<evidence type="ECO:0000313" key="1">
    <source>
        <dbReference type="EMBL" id="VTQ88513.1"/>
    </source>
</evidence>
<protein>
    <submittedName>
        <fullName evidence="1">Uncharacterized protein</fullName>
    </submittedName>
</protein>
<gene>
    <name evidence="1" type="ORF">NCTC503_01252</name>
</gene>
<dbReference type="EMBL" id="LR590481">
    <property type="protein sequence ID" value="VTQ88513.1"/>
    <property type="molecule type" value="Genomic_DNA"/>
</dbReference>
<accession>A0A4U9RDW0</accession>
<dbReference type="Proteomes" id="UP000308489">
    <property type="component" value="Chromosome 1"/>
</dbReference>
<evidence type="ECO:0000313" key="2">
    <source>
        <dbReference type="Proteomes" id="UP000308489"/>
    </source>
</evidence>
<proteinExistence type="predicted"/>
<dbReference type="AlphaFoldDB" id="A0A4U9RDW0"/>